<keyword evidence="3 4" id="KW-0749">Sporulation</keyword>
<gene>
    <name evidence="4" type="primary">sspH</name>
    <name evidence="5" type="ORF">ACFFMS_11040</name>
</gene>
<dbReference type="RefSeq" id="WP_342045476.1">
    <property type="nucleotide sequence ID" value="NZ_JBHMAF010000050.1"/>
</dbReference>
<organism evidence="5 6">
    <name type="scientific">Ectobacillus funiculus</name>
    <dbReference type="NCBI Taxonomy" id="137993"/>
    <lineage>
        <taxon>Bacteria</taxon>
        <taxon>Bacillati</taxon>
        <taxon>Bacillota</taxon>
        <taxon>Bacilli</taxon>
        <taxon>Bacillales</taxon>
        <taxon>Bacillaceae</taxon>
        <taxon>Ectobacillus</taxon>
    </lineage>
</organism>
<evidence type="ECO:0000256" key="1">
    <source>
        <dbReference type="ARBA" id="ARBA00004288"/>
    </source>
</evidence>
<evidence type="ECO:0000256" key="3">
    <source>
        <dbReference type="ARBA" id="ARBA00022969"/>
    </source>
</evidence>
<dbReference type="InterPro" id="IPR012610">
    <property type="entry name" value="SASP_SspH"/>
</dbReference>
<proteinExistence type="evidence at transcript level"/>
<evidence type="ECO:0000313" key="5">
    <source>
        <dbReference type="EMBL" id="MFB9758996.1"/>
    </source>
</evidence>
<accession>A0ABV5WF48</accession>
<evidence type="ECO:0000256" key="4">
    <source>
        <dbReference type="HAMAP-Rule" id="MF_00667"/>
    </source>
</evidence>
<protein>
    <recommendedName>
        <fullName evidence="4">Small, acid-soluble spore protein H</fullName>
        <shortName evidence="4">SASP H</shortName>
    </recommendedName>
</protein>
<comment type="similarity">
    <text evidence="2 4">Belongs to the SspH family.</text>
</comment>
<sequence length="59" mass="6602">MNIARAKEIAETGKTVHVTFQGTPVMIQHVNEQDGTARIYPISHPEQEQTVTVNSLQEQ</sequence>
<dbReference type="HAMAP" id="MF_00667">
    <property type="entry name" value="SspH"/>
    <property type="match status" value="1"/>
</dbReference>
<dbReference type="EMBL" id="JBHMAF010000050">
    <property type="protein sequence ID" value="MFB9758996.1"/>
    <property type="molecule type" value="Genomic_DNA"/>
</dbReference>
<comment type="subcellular location">
    <subcellularLocation>
        <location evidence="1 4">Spore core</location>
    </subcellularLocation>
</comment>
<comment type="caution">
    <text evidence="5">The sequence shown here is derived from an EMBL/GenBank/DDBJ whole genome shotgun (WGS) entry which is preliminary data.</text>
</comment>
<keyword evidence="6" id="KW-1185">Reference proteome</keyword>
<comment type="induction">
    <text evidence="4">Expressed only in the forespore compartment of sporulating cells.</text>
</comment>
<dbReference type="Pfam" id="PF08141">
    <property type="entry name" value="SspH"/>
    <property type="match status" value="1"/>
</dbReference>
<dbReference type="Proteomes" id="UP001589609">
    <property type="component" value="Unassembled WGS sequence"/>
</dbReference>
<dbReference type="NCBIfam" id="TIGR02861">
    <property type="entry name" value="SASP_H"/>
    <property type="match status" value="1"/>
</dbReference>
<evidence type="ECO:0000256" key="2">
    <source>
        <dbReference type="ARBA" id="ARBA00006573"/>
    </source>
</evidence>
<name>A0ABV5WF48_9BACI</name>
<reference evidence="5 6" key="1">
    <citation type="submission" date="2024-09" db="EMBL/GenBank/DDBJ databases">
        <authorList>
            <person name="Sun Q."/>
            <person name="Mori K."/>
        </authorList>
    </citation>
    <scope>NUCLEOTIDE SEQUENCE [LARGE SCALE GENOMIC DNA]</scope>
    <source>
        <strain evidence="5 6">JCM 11201</strain>
    </source>
</reference>
<evidence type="ECO:0000313" key="6">
    <source>
        <dbReference type="Proteomes" id="UP001589609"/>
    </source>
</evidence>